<protein>
    <recommendedName>
        <fullName evidence="1">non-specific serine/threonine protein kinase</fullName>
        <ecNumber evidence="1">2.7.11.1</ecNumber>
    </recommendedName>
</protein>
<keyword evidence="4" id="KW-0547">Nucleotide-binding</keyword>
<feature type="domain" description="Protein kinase" evidence="10">
    <location>
        <begin position="46"/>
        <end position="346"/>
    </location>
</feature>
<dbReference type="PROSITE" id="PS00108">
    <property type="entry name" value="PROTEIN_KINASE_ST"/>
    <property type="match status" value="1"/>
</dbReference>
<dbReference type="InterPro" id="IPR000719">
    <property type="entry name" value="Prot_kinase_dom"/>
</dbReference>
<dbReference type="OrthoDB" id="310217at2759"/>
<keyword evidence="3" id="KW-0808">Transferase</keyword>
<feature type="region of interest" description="Disordered" evidence="9">
    <location>
        <begin position="578"/>
        <end position="607"/>
    </location>
</feature>
<evidence type="ECO:0000256" key="6">
    <source>
        <dbReference type="ARBA" id="ARBA00022840"/>
    </source>
</evidence>
<dbReference type="InterPro" id="IPR018247">
    <property type="entry name" value="EF_Hand_1_Ca_BS"/>
</dbReference>
<dbReference type="GO" id="GO:0005634">
    <property type="term" value="C:nucleus"/>
    <property type="evidence" value="ECO:0007669"/>
    <property type="project" value="TreeGrafter"/>
</dbReference>
<evidence type="ECO:0000256" key="3">
    <source>
        <dbReference type="ARBA" id="ARBA00022679"/>
    </source>
</evidence>
<dbReference type="PANTHER" id="PTHR43671">
    <property type="entry name" value="SERINE/THREONINE-PROTEIN KINASE NEK"/>
    <property type="match status" value="1"/>
</dbReference>
<dbReference type="Pfam" id="PF00069">
    <property type="entry name" value="Pkinase"/>
    <property type="match status" value="1"/>
</dbReference>
<evidence type="ECO:0000256" key="5">
    <source>
        <dbReference type="ARBA" id="ARBA00022777"/>
    </source>
</evidence>
<dbReference type="PROSITE" id="PS00018">
    <property type="entry name" value="EF_HAND_1"/>
    <property type="match status" value="1"/>
</dbReference>
<keyword evidence="12" id="KW-1185">Reference proteome</keyword>
<evidence type="ECO:0000256" key="2">
    <source>
        <dbReference type="ARBA" id="ARBA00022527"/>
    </source>
</evidence>
<dbReference type="InterPro" id="IPR011009">
    <property type="entry name" value="Kinase-like_dom_sf"/>
</dbReference>
<keyword evidence="5" id="KW-0418">Kinase</keyword>
<dbReference type="Gene3D" id="1.10.510.10">
    <property type="entry name" value="Transferase(Phosphotransferase) domain 1"/>
    <property type="match status" value="1"/>
</dbReference>
<accession>A0A9W8YD88</accession>
<evidence type="ECO:0000313" key="12">
    <source>
        <dbReference type="Proteomes" id="UP001140560"/>
    </source>
</evidence>
<dbReference type="AlphaFoldDB" id="A0A9W8YD88"/>
<dbReference type="GO" id="GO:0004674">
    <property type="term" value="F:protein serine/threonine kinase activity"/>
    <property type="evidence" value="ECO:0007669"/>
    <property type="project" value="UniProtKB-KW"/>
</dbReference>
<comment type="catalytic activity">
    <reaction evidence="8">
        <text>L-seryl-[protein] + ATP = O-phospho-L-seryl-[protein] + ADP + H(+)</text>
        <dbReference type="Rhea" id="RHEA:17989"/>
        <dbReference type="Rhea" id="RHEA-COMP:9863"/>
        <dbReference type="Rhea" id="RHEA-COMP:11604"/>
        <dbReference type="ChEBI" id="CHEBI:15378"/>
        <dbReference type="ChEBI" id="CHEBI:29999"/>
        <dbReference type="ChEBI" id="CHEBI:30616"/>
        <dbReference type="ChEBI" id="CHEBI:83421"/>
        <dbReference type="ChEBI" id="CHEBI:456216"/>
        <dbReference type="EC" id="2.7.11.1"/>
    </reaction>
</comment>
<dbReference type="InterPro" id="IPR008271">
    <property type="entry name" value="Ser/Thr_kinase_AS"/>
</dbReference>
<evidence type="ECO:0000256" key="9">
    <source>
        <dbReference type="SAM" id="MobiDB-lite"/>
    </source>
</evidence>
<gene>
    <name evidence="11" type="ORF">N0V83_003452</name>
</gene>
<keyword evidence="2" id="KW-0723">Serine/threonine-protein kinase</keyword>
<sequence length="897" mass="100697">MHLLRRATRYLKNHGKALGNRMLGKSSQANTNASNSLQCSNFHLRYAPVRLLEGGGNGTVHLYRNTNKGTLVAVKTIYHDDPQSPPNEVRILQLLGGSHPHIVQYHTMLSHPALDFHVQLVFEYCQFGDLVDYVNSSIGRDRDVPEPFIWHVFKHVAAGLSFMHLNSVVHGDIKSANILMAAPRDGEIYPLPRIADFGTAQVNPPYNVPYGHHATMGWQPPEWEHCHGPAADVWGLGSIVHELAHKCLPQRAIEPPPAMDSMTWFESSGKTVPPGTERVVWYKQFCFYMAFHPAAAMRLDRPRPSSSTPAPVVYSRLLNYMVMRTLDTDADRRISTIELTSLLPVLDTVARNLRGLEQEAILSDFDDGRDGEWKEVSFVTDSQVLRQLFCTVASQAKHEGNMEMLSWGASLVKLMNPRDQPEALLNPESIAKHKMGTNRKKKSGGGRGGRKTASGGGTKAATATPEPSMPKLKLKLKLPSNPNSGTESDDAPTDWNALGRPKEFEEEEEELPVAEQTVTTRRGRQVRKPQTGDDIYGSDFDRLLEQSSDQKVDDDDDYHYEAGADDVQVFQVQATRKSGRPSKNVSFAPEEDLDDGEQVGMSSDTITRSSPQSGLFLIPPDPEVYMLIEGLCGTSEIFINLFPVEETATPGVEKPYTAKMLIQLYLVGYENKHWNVCDLVADTWIRAFHQRRERAERDTQQSIWRRNKVLENRKRELEEAARKIERIGGKAPKGIGFDPHPPDYDLPVNDPLLEADVTLFNPALLTELYKHTPKLCGARLLWADAMTLCGAKMEQEIVDSAKNGTEWPADLLFDIMQTSLRMLGKKLTLKIEESTEGCWCKRYHEHVKHGLPCYRELAWLQVNEEDDGDEQEGGDGDDMDFESAMEAELEKSFAMDM</sequence>
<dbReference type="SUPFAM" id="SSF56112">
    <property type="entry name" value="Protein kinase-like (PK-like)"/>
    <property type="match status" value="1"/>
</dbReference>
<keyword evidence="6" id="KW-0067">ATP-binding</keyword>
<evidence type="ECO:0000259" key="10">
    <source>
        <dbReference type="PROSITE" id="PS50011"/>
    </source>
</evidence>
<comment type="caution">
    <text evidence="11">The sequence shown here is derived from an EMBL/GenBank/DDBJ whole genome shotgun (WGS) entry which is preliminary data.</text>
</comment>
<organism evidence="11 12">
    <name type="scientific">Neocucurbitaria cava</name>
    <dbReference type="NCBI Taxonomy" id="798079"/>
    <lineage>
        <taxon>Eukaryota</taxon>
        <taxon>Fungi</taxon>
        <taxon>Dikarya</taxon>
        <taxon>Ascomycota</taxon>
        <taxon>Pezizomycotina</taxon>
        <taxon>Dothideomycetes</taxon>
        <taxon>Pleosporomycetidae</taxon>
        <taxon>Pleosporales</taxon>
        <taxon>Pleosporineae</taxon>
        <taxon>Cucurbitariaceae</taxon>
        <taxon>Neocucurbitaria</taxon>
    </lineage>
</organism>
<comment type="catalytic activity">
    <reaction evidence="7">
        <text>L-threonyl-[protein] + ATP = O-phospho-L-threonyl-[protein] + ADP + H(+)</text>
        <dbReference type="Rhea" id="RHEA:46608"/>
        <dbReference type="Rhea" id="RHEA-COMP:11060"/>
        <dbReference type="Rhea" id="RHEA-COMP:11605"/>
        <dbReference type="ChEBI" id="CHEBI:15378"/>
        <dbReference type="ChEBI" id="CHEBI:30013"/>
        <dbReference type="ChEBI" id="CHEBI:30616"/>
        <dbReference type="ChEBI" id="CHEBI:61977"/>
        <dbReference type="ChEBI" id="CHEBI:456216"/>
        <dbReference type="EC" id="2.7.11.1"/>
    </reaction>
</comment>
<evidence type="ECO:0000256" key="4">
    <source>
        <dbReference type="ARBA" id="ARBA00022741"/>
    </source>
</evidence>
<evidence type="ECO:0000256" key="1">
    <source>
        <dbReference type="ARBA" id="ARBA00012513"/>
    </source>
</evidence>
<dbReference type="Proteomes" id="UP001140560">
    <property type="component" value="Unassembled WGS sequence"/>
</dbReference>
<dbReference type="PANTHER" id="PTHR43671:SF98">
    <property type="entry name" value="SERINE_THREONINE-PROTEIN KINASE NEK11"/>
    <property type="match status" value="1"/>
</dbReference>
<dbReference type="PROSITE" id="PS50011">
    <property type="entry name" value="PROTEIN_KINASE_DOM"/>
    <property type="match status" value="1"/>
</dbReference>
<dbReference type="CDD" id="cd00180">
    <property type="entry name" value="PKc"/>
    <property type="match status" value="1"/>
</dbReference>
<name>A0A9W8YD88_9PLEO</name>
<proteinExistence type="predicted"/>
<dbReference type="GO" id="GO:0005524">
    <property type="term" value="F:ATP binding"/>
    <property type="evidence" value="ECO:0007669"/>
    <property type="project" value="UniProtKB-KW"/>
</dbReference>
<dbReference type="EMBL" id="JAPEUY010000005">
    <property type="protein sequence ID" value="KAJ4373161.1"/>
    <property type="molecule type" value="Genomic_DNA"/>
</dbReference>
<evidence type="ECO:0000256" key="8">
    <source>
        <dbReference type="ARBA" id="ARBA00048679"/>
    </source>
</evidence>
<evidence type="ECO:0000313" key="11">
    <source>
        <dbReference type="EMBL" id="KAJ4373161.1"/>
    </source>
</evidence>
<reference evidence="11" key="1">
    <citation type="submission" date="2022-10" db="EMBL/GenBank/DDBJ databases">
        <title>Tapping the CABI collections for fungal endophytes: first genome assemblies for Collariella, Neodidymelliopsis, Ascochyta clinopodiicola, Didymella pomorum, Didymosphaeria variabile, Neocosmospora piperis and Neocucurbitaria cava.</title>
        <authorList>
            <person name="Hill R."/>
        </authorList>
    </citation>
    <scope>NUCLEOTIDE SEQUENCE</scope>
    <source>
        <strain evidence="11">IMI 356814</strain>
    </source>
</reference>
<feature type="region of interest" description="Disordered" evidence="9">
    <location>
        <begin position="427"/>
        <end position="539"/>
    </location>
</feature>
<evidence type="ECO:0000256" key="7">
    <source>
        <dbReference type="ARBA" id="ARBA00047899"/>
    </source>
</evidence>
<dbReference type="EC" id="2.7.11.1" evidence="1"/>
<dbReference type="SMART" id="SM00220">
    <property type="entry name" value="S_TKc"/>
    <property type="match status" value="1"/>
</dbReference>
<dbReference type="InterPro" id="IPR050660">
    <property type="entry name" value="NEK_Ser/Thr_kinase"/>
</dbReference>
<feature type="compositionally biased region" description="Basic residues" evidence="9">
    <location>
        <begin position="432"/>
        <end position="450"/>
    </location>
</feature>